<dbReference type="AlphaFoldDB" id="A0A8J1Y6X6"/>
<proteinExistence type="predicted"/>
<dbReference type="OrthoDB" id="428159at2759"/>
<reference evidence="1" key="1">
    <citation type="submission" date="2022-03" db="EMBL/GenBank/DDBJ databases">
        <authorList>
            <person name="Martin C."/>
        </authorList>
    </citation>
    <scope>NUCLEOTIDE SEQUENCE</scope>
</reference>
<evidence type="ECO:0000313" key="1">
    <source>
        <dbReference type="EMBL" id="CAH1793390.1"/>
    </source>
</evidence>
<evidence type="ECO:0000313" key="2">
    <source>
        <dbReference type="Proteomes" id="UP000749559"/>
    </source>
</evidence>
<name>A0A8J1Y6X6_OWEFU</name>
<dbReference type="Proteomes" id="UP000749559">
    <property type="component" value="Unassembled WGS sequence"/>
</dbReference>
<dbReference type="InterPro" id="IPR009291">
    <property type="entry name" value="Vps62"/>
</dbReference>
<dbReference type="Pfam" id="PF06101">
    <property type="entry name" value="Vps62"/>
    <property type="match status" value="1"/>
</dbReference>
<comment type="caution">
    <text evidence="1">The sequence shown here is derived from an EMBL/GenBank/DDBJ whole genome shotgun (WGS) entry which is preliminary data.</text>
</comment>
<dbReference type="PANTHER" id="PTHR48219">
    <property type="entry name" value="VACUOLAR PROTEIN SORTING-ASSOCIATED PROTEIN 62-RELATED"/>
    <property type="match status" value="1"/>
</dbReference>
<dbReference type="PANTHER" id="PTHR48219:SF1">
    <property type="entry name" value="VACUOLAR PROTEIN SORTING-ASSOCIATED PROTEIN 62"/>
    <property type="match status" value="1"/>
</dbReference>
<dbReference type="EMBL" id="CAIIXF020000009">
    <property type="protein sequence ID" value="CAH1793390.1"/>
    <property type="molecule type" value="Genomic_DNA"/>
</dbReference>
<accession>A0A8J1Y6X6</accession>
<sequence>MQARVVWNTAGSWADDDLQIFQPFPSPQFFEGGHKAQANMNELETGIITIADDTGGELGEPRYFTLMWNDGGADMDGAIWRVHCVDGYVPLGDVVFGHEDAYPYPLQDTVRCVRNDTASPCTFGARVWTDVGTGAEKDVSIWAIRPNNTQLSTFFMSSNNHSTPPTNTPWCLNNNNRNTVLTPQNK</sequence>
<gene>
    <name evidence="1" type="ORF">OFUS_LOCUS18245</name>
</gene>
<organism evidence="1 2">
    <name type="scientific">Owenia fusiformis</name>
    <name type="common">Polychaete worm</name>
    <dbReference type="NCBI Taxonomy" id="6347"/>
    <lineage>
        <taxon>Eukaryota</taxon>
        <taxon>Metazoa</taxon>
        <taxon>Spiralia</taxon>
        <taxon>Lophotrochozoa</taxon>
        <taxon>Annelida</taxon>
        <taxon>Polychaeta</taxon>
        <taxon>Sedentaria</taxon>
        <taxon>Canalipalpata</taxon>
        <taxon>Sabellida</taxon>
        <taxon>Oweniida</taxon>
        <taxon>Oweniidae</taxon>
        <taxon>Owenia</taxon>
    </lineage>
</organism>
<protein>
    <submittedName>
        <fullName evidence="1">Uncharacterized protein</fullName>
    </submittedName>
</protein>
<keyword evidence="2" id="KW-1185">Reference proteome</keyword>